<dbReference type="InterPro" id="IPR036148">
    <property type="entry name" value="MmgE/PrpD_sf"/>
</dbReference>
<evidence type="ECO:0000259" key="2">
    <source>
        <dbReference type="Pfam" id="PF03972"/>
    </source>
</evidence>
<dbReference type="AlphaFoldDB" id="A0A9E7ZGH8"/>
<dbReference type="PANTHER" id="PTHR16943:SF8">
    <property type="entry name" value="2-METHYLCITRATE DEHYDRATASE"/>
    <property type="match status" value="1"/>
</dbReference>
<dbReference type="InterPro" id="IPR045336">
    <property type="entry name" value="MmgE_PrpD_N"/>
</dbReference>
<dbReference type="InterPro" id="IPR042188">
    <property type="entry name" value="MmgE/PrpD_sf_2"/>
</dbReference>
<dbReference type="GO" id="GO:0016829">
    <property type="term" value="F:lyase activity"/>
    <property type="evidence" value="ECO:0007669"/>
    <property type="project" value="InterPro"/>
</dbReference>
<dbReference type="EMBL" id="CP102774">
    <property type="protein sequence ID" value="UZF85455.1"/>
    <property type="molecule type" value="Genomic_DNA"/>
</dbReference>
<evidence type="ECO:0000256" key="1">
    <source>
        <dbReference type="ARBA" id="ARBA00006174"/>
    </source>
</evidence>
<dbReference type="InterPro" id="IPR005656">
    <property type="entry name" value="MmgE_PrpD"/>
</dbReference>
<dbReference type="InterPro" id="IPR045337">
    <property type="entry name" value="MmgE_PrpD_C"/>
</dbReference>
<dbReference type="Pfam" id="PF03972">
    <property type="entry name" value="MmgE_PrpD_N"/>
    <property type="match status" value="1"/>
</dbReference>
<evidence type="ECO:0000313" key="4">
    <source>
        <dbReference type="EMBL" id="UZF85455.1"/>
    </source>
</evidence>
<gene>
    <name evidence="4" type="ORF">NWE54_16670</name>
</gene>
<comment type="similarity">
    <text evidence="1">Belongs to the PrpD family.</text>
</comment>
<proteinExistence type="inferred from homology"/>
<evidence type="ECO:0000259" key="3">
    <source>
        <dbReference type="Pfam" id="PF19305"/>
    </source>
</evidence>
<protein>
    <submittedName>
        <fullName evidence="4">MmgE/PrpD family protein</fullName>
    </submittedName>
</protein>
<reference evidence="4" key="1">
    <citation type="submission" date="2022-08" db="EMBL/GenBank/DDBJ databases">
        <title>Complete Genome Sequences of 2 Bosea sp. soil isolates.</title>
        <authorList>
            <person name="Alvarez Arevalo M."/>
            <person name="Sterndorff E.B."/>
            <person name="Faurdal D."/>
            <person name="Joergensen T.S."/>
            <person name="Weber T."/>
        </authorList>
    </citation>
    <scope>NUCLEOTIDE SEQUENCE</scope>
    <source>
        <strain evidence="4">NBC_00436</strain>
    </source>
</reference>
<sequence>MVAADALHPAPTQAARFAEAIVGFDAGRYGTEPLAKARICLLDFLSAAFESVDLEWSEQARAAMPAGSGGHVVGDDMLRSPEDAAFVNAVLGHGLVREDMHAGSISHHGVVIWPVLLALAETGSFSGERLLAAAVVGYETGCRIGRALFDGALARLFRPTGLVGPLGAAAAGAYLLGFDERKTATALALAANCAGGLNQWPHSGASDMYFHPGFAARNVVTALQLASAGAFGSPDIFEGEAGLFAAFARKPAPPVTLFPNGEADILNVYNKPVGACNFAQTACQAASRLVRELTADSAPIERIVIRVSDAARRYPGCDFTGPFERGLQAKMSIQYGVAATLAQRRLGEANYKRLDDAETLRLVTACSLEVDADFTSAFPKAQGAEVEITLTDGRRLTTSLRDVVPATEADIRNRYREAAGAVLGADRAEEIEAAIDGLDRLPDAGLVPKLCAAARTSARA</sequence>
<feature type="domain" description="MmgE/PrpD C-terminal" evidence="3">
    <location>
        <begin position="275"/>
        <end position="438"/>
    </location>
</feature>
<dbReference type="InterPro" id="IPR042183">
    <property type="entry name" value="MmgE/PrpD_sf_1"/>
</dbReference>
<accession>A0A9E7ZGH8</accession>
<name>A0A9E7ZGH8_9HYPH</name>
<dbReference type="SUPFAM" id="SSF103378">
    <property type="entry name" value="2-methylcitrate dehydratase PrpD"/>
    <property type="match status" value="1"/>
</dbReference>
<dbReference type="Gene3D" id="1.10.4100.10">
    <property type="entry name" value="2-methylcitrate dehydratase PrpD"/>
    <property type="match status" value="1"/>
</dbReference>
<dbReference type="Gene3D" id="3.30.1330.120">
    <property type="entry name" value="2-methylcitrate dehydratase PrpD"/>
    <property type="match status" value="1"/>
</dbReference>
<dbReference type="PANTHER" id="PTHR16943">
    <property type="entry name" value="2-METHYLCITRATE DEHYDRATASE-RELATED"/>
    <property type="match status" value="1"/>
</dbReference>
<dbReference type="Pfam" id="PF19305">
    <property type="entry name" value="MmgE_PrpD_C"/>
    <property type="match status" value="1"/>
</dbReference>
<organism evidence="4">
    <name type="scientific">Bosea sp. NBC_00436</name>
    <dbReference type="NCBI Taxonomy" id="2969620"/>
    <lineage>
        <taxon>Bacteria</taxon>
        <taxon>Pseudomonadati</taxon>
        <taxon>Pseudomonadota</taxon>
        <taxon>Alphaproteobacteria</taxon>
        <taxon>Hyphomicrobiales</taxon>
        <taxon>Boseaceae</taxon>
        <taxon>Bosea</taxon>
    </lineage>
</organism>
<feature type="domain" description="MmgE/PrpD N-terminal" evidence="2">
    <location>
        <begin position="16"/>
        <end position="252"/>
    </location>
</feature>